<keyword evidence="2" id="KW-1185">Reference proteome</keyword>
<reference evidence="1" key="1">
    <citation type="submission" date="2020-09" db="EMBL/GenBank/DDBJ databases">
        <authorList>
            <person name="Kikuchi T."/>
        </authorList>
    </citation>
    <scope>NUCLEOTIDE SEQUENCE</scope>
    <source>
        <strain evidence="1">SH1</strain>
    </source>
</reference>
<dbReference type="Proteomes" id="UP000614601">
    <property type="component" value="Unassembled WGS sequence"/>
</dbReference>
<dbReference type="AlphaFoldDB" id="A0A811LCI2"/>
<comment type="caution">
    <text evidence="1">The sequence shown here is derived from an EMBL/GenBank/DDBJ whole genome shotgun (WGS) entry which is preliminary data.</text>
</comment>
<dbReference type="OrthoDB" id="5914298at2759"/>
<dbReference type="PANTHER" id="PTHR35573:SF3">
    <property type="entry name" value="ML DOMAIN-CONTAINING PROTEIN"/>
    <property type="match status" value="1"/>
</dbReference>
<proteinExistence type="predicted"/>
<evidence type="ECO:0000313" key="1">
    <source>
        <dbReference type="EMBL" id="CAD5224959.1"/>
    </source>
</evidence>
<protein>
    <recommendedName>
        <fullName evidence="3">MD-2-related lipid-recognition domain-containing protein</fullName>
    </recommendedName>
</protein>
<accession>A0A811LCI2</accession>
<name>A0A811LCI2_9BILA</name>
<evidence type="ECO:0008006" key="3">
    <source>
        <dbReference type="Google" id="ProtNLM"/>
    </source>
</evidence>
<dbReference type="EMBL" id="CAJFCW020000005">
    <property type="protein sequence ID" value="CAG9120369.1"/>
    <property type="molecule type" value="Genomic_DNA"/>
</dbReference>
<dbReference type="EMBL" id="CAJFDH010000005">
    <property type="protein sequence ID" value="CAD5224959.1"/>
    <property type="molecule type" value="Genomic_DNA"/>
</dbReference>
<gene>
    <name evidence="1" type="ORF">BOKJ2_LOCUS11339</name>
</gene>
<sequence length="190" mass="21535">MKLFLLCFLATVSAFPQNVIDDVHVLEDCAFPNNTDTKFHTYNCDDNVQIQVIDAVVLNRDTQQEIYPVDVKVPLLIKLRSKNNGDPITSNKVDVELAEFSKSWVTRKCQWNSVPTFGLLKNIDGCEFAKNCPLQSGDLDLLLPLDLSKYSKILKFLTGNKAYQLKIVMKDDKNENRPISCVMAQLKFSS</sequence>
<evidence type="ECO:0000313" key="2">
    <source>
        <dbReference type="Proteomes" id="UP000614601"/>
    </source>
</evidence>
<dbReference type="PANTHER" id="PTHR35573">
    <property type="entry name" value="PROTEIN CBG22129"/>
    <property type="match status" value="1"/>
</dbReference>
<dbReference type="Proteomes" id="UP000783686">
    <property type="component" value="Unassembled WGS sequence"/>
</dbReference>
<organism evidence="1 2">
    <name type="scientific">Bursaphelenchus okinawaensis</name>
    <dbReference type="NCBI Taxonomy" id="465554"/>
    <lineage>
        <taxon>Eukaryota</taxon>
        <taxon>Metazoa</taxon>
        <taxon>Ecdysozoa</taxon>
        <taxon>Nematoda</taxon>
        <taxon>Chromadorea</taxon>
        <taxon>Rhabditida</taxon>
        <taxon>Tylenchina</taxon>
        <taxon>Tylenchomorpha</taxon>
        <taxon>Aphelenchoidea</taxon>
        <taxon>Aphelenchoididae</taxon>
        <taxon>Bursaphelenchus</taxon>
    </lineage>
</organism>